<dbReference type="PANTHER" id="PTHR47723:SF19">
    <property type="entry name" value="POLYNUCLEOTIDYL TRANSFERASE, RIBONUCLEASE H-LIKE SUPERFAMILY PROTEIN"/>
    <property type="match status" value="1"/>
</dbReference>
<dbReference type="GO" id="GO:0004523">
    <property type="term" value="F:RNA-DNA hybrid ribonuclease activity"/>
    <property type="evidence" value="ECO:0007669"/>
    <property type="project" value="InterPro"/>
</dbReference>
<accession>A0A9N7MIA8</accession>
<dbReference type="EMBL" id="CACSLK010001114">
    <property type="protein sequence ID" value="CAA0807270.1"/>
    <property type="molecule type" value="Genomic_DNA"/>
</dbReference>
<proteinExistence type="predicted"/>
<dbReference type="AlphaFoldDB" id="A0A9N7MIA8"/>
<organism evidence="2 3">
    <name type="scientific">Striga hermonthica</name>
    <name type="common">Purple witchweed</name>
    <name type="synonym">Buchnera hermonthica</name>
    <dbReference type="NCBI Taxonomy" id="68872"/>
    <lineage>
        <taxon>Eukaryota</taxon>
        <taxon>Viridiplantae</taxon>
        <taxon>Streptophyta</taxon>
        <taxon>Embryophyta</taxon>
        <taxon>Tracheophyta</taxon>
        <taxon>Spermatophyta</taxon>
        <taxon>Magnoliopsida</taxon>
        <taxon>eudicotyledons</taxon>
        <taxon>Gunneridae</taxon>
        <taxon>Pentapetalae</taxon>
        <taxon>asterids</taxon>
        <taxon>lamiids</taxon>
        <taxon>Lamiales</taxon>
        <taxon>Orobanchaceae</taxon>
        <taxon>Buchnereae</taxon>
        <taxon>Striga</taxon>
    </lineage>
</organism>
<dbReference type="CDD" id="cd06222">
    <property type="entry name" value="RNase_H_like"/>
    <property type="match status" value="1"/>
</dbReference>
<dbReference type="Pfam" id="PF13456">
    <property type="entry name" value="RVT_3"/>
    <property type="match status" value="1"/>
</dbReference>
<dbReference type="PANTHER" id="PTHR47723">
    <property type="entry name" value="OS05G0353850 PROTEIN"/>
    <property type="match status" value="1"/>
</dbReference>
<evidence type="ECO:0000313" key="3">
    <source>
        <dbReference type="Proteomes" id="UP001153555"/>
    </source>
</evidence>
<dbReference type="InterPro" id="IPR002156">
    <property type="entry name" value="RNaseH_domain"/>
</dbReference>
<dbReference type="GO" id="GO:0003676">
    <property type="term" value="F:nucleic acid binding"/>
    <property type="evidence" value="ECO:0007669"/>
    <property type="project" value="InterPro"/>
</dbReference>
<comment type="caution">
    <text evidence="2">The sequence shown here is derived from an EMBL/GenBank/DDBJ whole genome shotgun (WGS) entry which is preliminary data.</text>
</comment>
<protein>
    <recommendedName>
        <fullName evidence="1">RNase H type-1 domain-containing protein</fullName>
    </recommendedName>
</protein>
<dbReference type="InterPro" id="IPR053151">
    <property type="entry name" value="RNase_H-like"/>
</dbReference>
<dbReference type="Proteomes" id="UP001153555">
    <property type="component" value="Unassembled WGS sequence"/>
</dbReference>
<dbReference type="OrthoDB" id="895680at2759"/>
<name>A0A9N7MIA8_STRHE</name>
<evidence type="ECO:0000313" key="2">
    <source>
        <dbReference type="EMBL" id="CAA0807270.1"/>
    </source>
</evidence>
<sequence>MSDKSTGWLGPLADRLLGWGWRFDHRNGSGQWLVGFKMHFGICSNISAELQARSFGIFLAWEEGFRDILCELDAKVCLDLTRAADIRVHPLGSVIADIRELLQRNWRCNILPERAILQRGQKSLFLA</sequence>
<reference evidence="2" key="1">
    <citation type="submission" date="2019-12" db="EMBL/GenBank/DDBJ databases">
        <authorList>
            <person name="Scholes J."/>
        </authorList>
    </citation>
    <scope>NUCLEOTIDE SEQUENCE</scope>
</reference>
<dbReference type="InterPro" id="IPR044730">
    <property type="entry name" value="RNase_H-like_dom_plant"/>
</dbReference>
<gene>
    <name evidence="2" type="ORF">SHERM_00278</name>
</gene>
<evidence type="ECO:0000259" key="1">
    <source>
        <dbReference type="Pfam" id="PF13456"/>
    </source>
</evidence>
<keyword evidence="3" id="KW-1185">Reference proteome</keyword>
<feature type="domain" description="RNase H type-1" evidence="1">
    <location>
        <begin position="26"/>
        <end position="109"/>
    </location>
</feature>